<dbReference type="EMBL" id="FNFM01000016">
    <property type="protein sequence ID" value="SDK89004.1"/>
    <property type="molecule type" value="Genomic_DNA"/>
</dbReference>
<dbReference type="Pfam" id="PF11774">
    <property type="entry name" value="Lsr2"/>
    <property type="match status" value="1"/>
</dbReference>
<feature type="compositionally biased region" description="Basic and acidic residues" evidence="1">
    <location>
        <begin position="97"/>
        <end position="112"/>
    </location>
</feature>
<dbReference type="AlphaFoldDB" id="A0A1G9FKU0"/>
<name>A0A1G9FKU0_ACTMZ</name>
<dbReference type="GO" id="GO:0003677">
    <property type="term" value="F:DNA binding"/>
    <property type="evidence" value="ECO:0007669"/>
    <property type="project" value="InterPro"/>
</dbReference>
<dbReference type="InterPro" id="IPR024412">
    <property type="entry name" value="Lsr2_dim_dom"/>
</dbReference>
<sequence>MAERIQVELVDDIDGSEAQQTVTFAMDGVSYEIDLSEQNARNLRELFGPYIRQARTAQQQNNNRRQSRKQEREERKVRQANRKLTEEIRGAARRSHERYQQDRQEQGSDRSEPTSQSDQFDQSGQSGQLDQETLLEHPLSFTPDDSRRGAGGQALSGDGEETEESRFPAVSLPQFSSANE</sequence>
<feature type="domain" description="Lsr2 dimerization" evidence="2">
    <location>
        <begin position="1"/>
        <end position="57"/>
    </location>
</feature>
<dbReference type="Proteomes" id="UP000199213">
    <property type="component" value="Unassembled WGS sequence"/>
</dbReference>
<organism evidence="3 4">
    <name type="scientific">Actinopolyspora mzabensis</name>
    <dbReference type="NCBI Taxonomy" id="995066"/>
    <lineage>
        <taxon>Bacteria</taxon>
        <taxon>Bacillati</taxon>
        <taxon>Actinomycetota</taxon>
        <taxon>Actinomycetes</taxon>
        <taxon>Actinopolysporales</taxon>
        <taxon>Actinopolysporaceae</taxon>
        <taxon>Actinopolyspora</taxon>
    </lineage>
</organism>
<evidence type="ECO:0000256" key="1">
    <source>
        <dbReference type="SAM" id="MobiDB-lite"/>
    </source>
</evidence>
<reference evidence="4" key="1">
    <citation type="submission" date="2016-10" db="EMBL/GenBank/DDBJ databases">
        <authorList>
            <person name="Varghese N."/>
            <person name="Submissions S."/>
        </authorList>
    </citation>
    <scope>NUCLEOTIDE SEQUENCE [LARGE SCALE GENOMIC DNA]</scope>
    <source>
        <strain evidence="4">DSM 45460</strain>
    </source>
</reference>
<dbReference type="OrthoDB" id="4113332at2"/>
<evidence type="ECO:0000313" key="4">
    <source>
        <dbReference type="Proteomes" id="UP000199213"/>
    </source>
</evidence>
<feature type="compositionally biased region" description="Low complexity" evidence="1">
    <location>
        <begin position="52"/>
        <end position="64"/>
    </location>
</feature>
<dbReference type="Gene3D" id="3.30.60.230">
    <property type="entry name" value="Lsr2, dimerization domain"/>
    <property type="match status" value="1"/>
</dbReference>
<protein>
    <submittedName>
        <fullName evidence="3">Lsr2 protein</fullName>
    </submittedName>
</protein>
<gene>
    <name evidence="3" type="ORF">SAMN04487820_1161</name>
</gene>
<dbReference type="InterPro" id="IPR042261">
    <property type="entry name" value="Lsr2-like_dimerization"/>
</dbReference>
<feature type="compositionally biased region" description="Low complexity" evidence="1">
    <location>
        <begin position="115"/>
        <end position="131"/>
    </location>
</feature>
<feature type="region of interest" description="Disordered" evidence="1">
    <location>
        <begin position="52"/>
        <end position="180"/>
    </location>
</feature>
<feature type="compositionally biased region" description="Basic and acidic residues" evidence="1">
    <location>
        <begin position="68"/>
        <end position="90"/>
    </location>
</feature>
<evidence type="ECO:0000313" key="3">
    <source>
        <dbReference type="EMBL" id="SDK89004.1"/>
    </source>
</evidence>
<accession>A0A1G9FKU0</accession>
<proteinExistence type="predicted"/>
<keyword evidence="4" id="KW-1185">Reference proteome</keyword>
<evidence type="ECO:0000259" key="2">
    <source>
        <dbReference type="Pfam" id="PF11774"/>
    </source>
</evidence>